<sequence>MSNTLKICDVISPNQGARREATRPDLLVIHYTAMQSAEAAIERLCAPEAEVSAHYVISERGQITRLVPEDMRAWHAGAGRWGDVTDVNSCSIGIELANRGNHPFPELQMARLELLMSEIMARWAIPPERVIGHSDMAPGRKSDPGARFDWARLARGGLSVWPDAGSAGDFYADAGKFGYPVGDVEDTLILEAFRLRFRPWASGRLSREDAALMSGLAARWPCKRVFA</sequence>
<protein>
    <recommendedName>
        <fullName evidence="2">N-acetylmuramoyl-L-alanine amidase</fullName>
        <ecNumber evidence="2">3.5.1.28</ecNumber>
    </recommendedName>
</protein>
<dbReference type="EC" id="3.5.1.28" evidence="2"/>
<dbReference type="InterPro" id="IPR051206">
    <property type="entry name" value="NAMLAA_amidase_2"/>
</dbReference>
<dbReference type="AlphaFoldDB" id="A0A1H3K1T2"/>
<dbReference type="EMBL" id="FNPR01000002">
    <property type="protein sequence ID" value="SDY45474.1"/>
    <property type="molecule type" value="Genomic_DNA"/>
</dbReference>
<reference evidence="6 7" key="1">
    <citation type="submission" date="2016-10" db="EMBL/GenBank/DDBJ databases">
        <authorList>
            <person name="de Groot N.N."/>
        </authorList>
    </citation>
    <scope>NUCLEOTIDE SEQUENCE [LARGE SCALE GENOMIC DNA]</scope>
    <source>
        <strain evidence="6 7">DSM 24677</strain>
    </source>
</reference>
<dbReference type="Gene3D" id="3.40.80.10">
    <property type="entry name" value="Peptidoglycan recognition protein-like"/>
    <property type="match status" value="1"/>
</dbReference>
<evidence type="ECO:0000259" key="5">
    <source>
        <dbReference type="SMART" id="SM00644"/>
    </source>
</evidence>
<dbReference type="Pfam" id="PF01510">
    <property type="entry name" value="Amidase_2"/>
    <property type="match status" value="1"/>
</dbReference>
<keyword evidence="3" id="KW-0378">Hydrolase</keyword>
<evidence type="ECO:0000256" key="2">
    <source>
        <dbReference type="ARBA" id="ARBA00011901"/>
    </source>
</evidence>
<dbReference type="PANTHER" id="PTHR30417:SF1">
    <property type="entry name" value="N-ACETYLMURAMOYL-L-ALANINE AMIDASE AMID"/>
    <property type="match status" value="1"/>
</dbReference>
<feature type="domain" description="N-acetylmuramoyl-L-alanine amidase" evidence="5">
    <location>
        <begin position="12"/>
        <end position="145"/>
    </location>
</feature>
<dbReference type="GO" id="GO:0019867">
    <property type="term" value="C:outer membrane"/>
    <property type="evidence" value="ECO:0007669"/>
    <property type="project" value="TreeGrafter"/>
</dbReference>
<evidence type="ECO:0000313" key="6">
    <source>
        <dbReference type="EMBL" id="SDY45474.1"/>
    </source>
</evidence>
<dbReference type="SMART" id="SM00644">
    <property type="entry name" value="Ami_2"/>
    <property type="match status" value="1"/>
</dbReference>
<evidence type="ECO:0000313" key="7">
    <source>
        <dbReference type="Proteomes" id="UP000199026"/>
    </source>
</evidence>
<dbReference type="RefSeq" id="WP_271437221.1">
    <property type="nucleotide sequence ID" value="NZ_CANMFH010000002.1"/>
</dbReference>
<keyword evidence="7" id="KW-1185">Reference proteome</keyword>
<dbReference type="GO" id="GO:0071555">
    <property type="term" value="P:cell wall organization"/>
    <property type="evidence" value="ECO:0007669"/>
    <property type="project" value="UniProtKB-KW"/>
</dbReference>
<dbReference type="GO" id="GO:0009254">
    <property type="term" value="P:peptidoglycan turnover"/>
    <property type="evidence" value="ECO:0007669"/>
    <property type="project" value="TreeGrafter"/>
</dbReference>
<organism evidence="6 7">
    <name type="scientific">Lentibacter algarum</name>
    <dbReference type="NCBI Taxonomy" id="576131"/>
    <lineage>
        <taxon>Bacteria</taxon>
        <taxon>Pseudomonadati</taxon>
        <taxon>Pseudomonadota</taxon>
        <taxon>Alphaproteobacteria</taxon>
        <taxon>Rhodobacterales</taxon>
        <taxon>Roseobacteraceae</taxon>
        <taxon>Lentibacter</taxon>
    </lineage>
</organism>
<dbReference type="GO" id="GO:0009253">
    <property type="term" value="P:peptidoglycan catabolic process"/>
    <property type="evidence" value="ECO:0007669"/>
    <property type="project" value="InterPro"/>
</dbReference>
<proteinExistence type="predicted"/>
<dbReference type="InterPro" id="IPR002502">
    <property type="entry name" value="Amidase_domain"/>
</dbReference>
<dbReference type="Proteomes" id="UP000199026">
    <property type="component" value="Unassembled WGS sequence"/>
</dbReference>
<accession>A0A1H3K1T2</accession>
<evidence type="ECO:0000256" key="1">
    <source>
        <dbReference type="ARBA" id="ARBA00001561"/>
    </source>
</evidence>
<dbReference type="GO" id="GO:0008745">
    <property type="term" value="F:N-acetylmuramoyl-L-alanine amidase activity"/>
    <property type="evidence" value="ECO:0007669"/>
    <property type="project" value="UniProtKB-EC"/>
</dbReference>
<keyword evidence="4" id="KW-0961">Cell wall biogenesis/degradation</keyword>
<comment type="catalytic activity">
    <reaction evidence="1">
        <text>Hydrolyzes the link between N-acetylmuramoyl residues and L-amino acid residues in certain cell-wall glycopeptides.</text>
        <dbReference type="EC" id="3.5.1.28"/>
    </reaction>
</comment>
<dbReference type="SUPFAM" id="SSF55846">
    <property type="entry name" value="N-acetylmuramoyl-L-alanine amidase-like"/>
    <property type="match status" value="1"/>
</dbReference>
<gene>
    <name evidence="6" type="ORF">SAMN05444486_102262</name>
</gene>
<dbReference type="STRING" id="576131.SAMN05444486_102262"/>
<name>A0A1H3K1T2_9RHOB</name>
<dbReference type="PANTHER" id="PTHR30417">
    <property type="entry name" value="N-ACETYLMURAMOYL-L-ALANINE AMIDASE AMID"/>
    <property type="match status" value="1"/>
</dbReference>
<evidence type="ECO:0000256" key="4">
    <source>
        <dbReference type="ARBA" id="ARBA00023316"/>
    </source>
</evidence>
<dbReference type="InterPro" id="IPR036505">
    <property type="entry name" value="Amidase/PGRP_sf"/>
</dbReference>
<evidence type="ECO:0000256" key="3">
    <source>
        <dbReference type="ARBA" id="ARBA00022801"/>
    </source>
</evidence>
<dbReference type="CDD" id="cd06583">
    <property type="entry name" value="PGRP"/>
    <property type="match status" value="1"/>
</dbReference>